<proteinExistence type="predicted"/>
<sequence length="204" mass="22867">MKPYMSAVERLRSLPALFRGADLTIRFGMTAKAASQYLYLWKMQGHVAALGGHSDVWANLVVDLQPDWEAAVFMAMPSAVVVGIEPLRRAGWTTQIPARPQVAVNARQRRTQTDHFEIDFRGARWFTASEAGIVRTQHGTLRSLTPAWALADMLRQEDWGDFGLQPDDIEWHEVTPEDEVQWAAACQAYGLDQPALQEMAVSLC</sequence>
<name>A0A1I2HYS1_9BURK</name>
<accession>A0A1I2HYS1</accession>
<dbReference type="EMBL" id="FONX01000044">
    <property type="protein sequence ID" value="SFF34500.1"/>
    <property type="molecule type" value="Genomic_DNA"/>
</dbReference>
<gene>
    <name evidence="1" type="ORF">SAMN04489711_1444</name>
</gene>
<dbReference type="AlphaFoldDB" id="A0A1I2HYS1"/>
<dbReference type="OrthoDB" id="8902030at2"/>
<organism evidence="1 2">
    <name type="scientific">Paracidovorax wautersii</name>
    <dbReference type="NCBI Taxonomy" id="1177982"/>
    <lineage>
        <taxon>Bacteria</taxon>
        <taxon>Pseudomonadati</taxon>
        <taxon>Pseudomonadota</taxon>
        <taxon>Betaproteobacteria</taxon>
        <taxon>Burkholderiales</taxon>
        <taxon>Comamonadaceae</taxon>
        <taxon>Paracidovorax</taxon>
    </lineage>
</organism>
<dbReference type="Proteomes" id="UP000199119">
    <property type="component" value="Unassembled WGS sequence"/>
</dbReference>
<keyword evidence="2" id="KW-1185">Reference proteome</keyword>
<evidence type="ECO:0000313" key="1">
    <source>
        <dbReference type="EMBL" id="SFF34500.1"/>
    </source>
</evidence>
<dbReference type="RefSeq" id="WP_092942836.1">
    <property type="nucleotide sequence ID" value="NZ_FONX01000044.1"/>
</dbReference>
<protein>
    <submittedName>
        <fullName evidence="1">Uncharacterized protein</fullName>
    </submittedName>
</protein>
<evidence type="ECO:0000313" key="2">
    <source>
        <dbReference type="Proteomes" id="UP000199119"/>
    </source>
</evidence>
<reference evidence="2" key="1">
    <citation type="submission" date="2016-10" db="EMBL/GenBank/DDBJ databases">
        <authorList>
            <person name="Varghese N."/>
            <person name="Submissions S."/>
        </authorList>
    </citation>
    <scope>NUCLEOTIDE SEQUENCE [LARGE SCALE GENOMIC DNA]</scope>
    <source>
        <strain evidence="2">DSM 27981</strain>
    </source>
</reference>